<dbReference type="Gene3D" id="4.10.410.60">
    <property type="match status" value="1"/>
</dbReference>
<dbReference type="PRINTS" id="PR00064">
    <property type="entry name" value="RIBOSOMALL35"/>
</dbReference>
<comment type="similarity">
    <text evidence="1 5 6">Belongs to the bacterial ribosomal protein bL35 family.</text>
</comment>
<dbReference type="EMBL" id="FUYN01000004">
    <property type="protein sequence ID" value="SKB53683.1"/>
    <property type="molecule type" value="Genomic_DNA"/>
</dbReference>
<dbReference type="OrthoDB" id="47476at2"/>
<protein>
    <recommendedName>
        <fullName evidence="4 5">Large ribosomal subunit protein bL35</fullName>
    </recommendedName>
</protein>
<dbReference type="InterPro" id="IPR018265">
    <property type="entry name" value="Ribosomal_bL35_CS"/>
</dbReference>
<keyword evidence="3 5" id="KW-0687">Ribonucleoprotein</keyword>
<proteinExistence type="inferred from homology"/>
<evidence type="ECO:0000256" key="3">
    <source>
        <dbReference type="ARBA" id="ARBA00023274"/>
    </source>
</evidence>
<dbReference type="PANTHER" id="PTHR33343">
    <property type="entry name" value="54S RIBOSOMAL PROTEIN BL35M"/>
    <property type="match status" value="1"/>
</dbReference>
<dbReference type="SUPFAM" id="SSF143034">
    <property type="entry name" value="L35p-like"/>
    <property type="match status" value="1"/>
</dbReference>
<evidence type="ECO:0000256" key="4">
    <source>
        <dbReference type="ARBA" id="ARBA00071664"/>
    </source>
</evidence>
<sequence length="65" mass="7314">MPKMKTHRGAAKRFKVTGSGKLKRSKAFTSHILTKKSAKTKRKLRQSGIVTKGDQSRMAQLLPYL</sequence>
<dbReference type="GO" id="GO:0006412">
    <property type="term" value="P:translation"/>
    <property type="evidence" value="ECO:0007669"/>
    <property type="project" value="UniProtKB-UniRule"/>
</dbReference>
<evidence type="ECO:0000256" key="6">
    <source>
        <dbReference type="RuleBase" id="RU000568"/>
    </source>
</evidence>
<dbReference type="PANTHER" id="PTHR33343:SF1">
    <property type="entry name" value="LARGE RIBOSOMAL SUBUNIT PROTEIN BL35M"/>
    <property type="match status" value="1"/>
</dbReference>
<dbReference type="GO" id="GO:0003735">
    <property type="term" value="F:structural constituent of ribosome"/>
    <property type="evidence" value="ECO:0007669"/>
    <property type="project" value="InterPro"/>
</dbReference>
<organism evidence="7 8">
    <name type="scientific">Acetoanaerobium noterae</name>
    <dbReference type="NCBI Taxonomy" id="745369"/>
    <lineage>
        <taxon>Bacteria</taxon>
        <taxon>Bacillati</taxon>
        <taxon>Bacillota</taxon>
        <taxon>Clostridia</taxon>
        <taxon>Peptostreptococcales</taxon>
        <taxon>Filifactoraceae</taxon>
        <taxon>Acetoanaerobium</taxon>
    </lineage>
</organism>
<dbReference type="GO" id="GO:0022625">
    <property type="term" value="C:cytosolic large ribosomal subunit"/>
    <property type="evidence" value="ECO:0007669"/>
    <property type="project" value="TreeGrafter"/>
</dbReference>
<evidence type="ECO:0000256" key="2">
    <source>
        <dbReference type="ARBA" id="ARBA00022980"/>
    </source>
</evidence>
<dbReference type="FunFam" id="4.10.410.60:FF:000001">
    <property type="entry name" value="50S ribosomal protein L35"/>
    <property type="match status" value="1"/>
</dbReference>
<name>A0A1T5C2Y2_9FIRM</name>
<evidence type="ECO:0000313" key="8">
    <source>
        <dbReference type="Proteomes" id="UP000243406"/>
    </source>
</evidence>
<reference evidence="8" key="1">
    <citation type="submission" date="2017-02" db="EMBL/GenBank/DDBJ databases">
        <authorList>
            <person name="Varghese N."/>
            <person name="Submissions S."/>
        </authorList>
    </citation>
    <scope>NUCLEOTIDE SEQUENCE [LARGE SCALE GENOMIC DNA]</scope>
    <source>
        <strain evidence="8">ATCC 35199</strain>
    </source>
</reference>
<dbReference type="PROSITE" id="PS00936">
    <property type="entry name" value="RIBOSOMAL_L35"/>
    <property type="match status" value="1"/>
</dbReference>
<keyword evidence="8" id="KW-1185">Reference proteome</keyword>
<dbReference type="NCBIfam" id="TIGR00001">
    <property type="entry name" value="rpmI_bact"/>
    <property type="match status" value="1"/>
</dbReference>
<evidence type="ECO:0000313" key="7">
    <source>
        <dbReference type="EMBL" id="SKB53683.1"/>
    </source>
</evidence>
<dbReference type="Proteomes" id="UP000243406">
    <property type="component" value="Unassembled WGS sequence"/>
</dbReference>
<dbReference type="InterPro" id="IPR021137">
    <property type="entry name" value="Ribosomal_bL35-like"/>
</dbReference>
<evidence type="ECO:0000256" key="5">
    <source>
        <dbReference type="HAMAP-Rule" id="MF_00514"/>
    </source>
</evidence>
<dbReference type="InterPro" id="IPR037229">
    <property type="entry name" value="Ribosomal_bL35_sf"/>
</dbReference>
<dbReference type="AlphaFoldDB" id="A0A1T5C2Y2"/>
<keyword evidence="2 5" id="KW-0689">Ribosomal protein</keyword>
<accession>A0A1T5C2Y2</accession>
<dbReference type="RefSeq" id="WP_013361343.1">
    <property type="nucleotide sequence ID" value="NZ_CP154629.1"/>
</dbReference>
<dbReference type="HAMAP" id="MF_00514">
    <property type="entry name" value="Ribosomal_bL35"/>
    <property type="match status" value="1"/>
</dbReference>
<evidence type="ECO:0000256" key="1">
    <source>
        <dbReference type="ARBA" id="ARBA00006598"/>
    </source>
</evidence>
<dbReference type="InterPro" id="IPR001706">
    <property type="entry name" value="Ribosomal_bL35"/>
</dbReference>
<dbReference type="Pfam" id="PF01632">
    <property type="entry name" value="Ribosomal_L35p"/>
    <property type="match status" value="1"/>
</dbReference>
<gene>
    <name evidence="5" type="primary">rpmI</name>
    <name evidence="7" type="ORF">SAMN02745120_1971</name>
</gene>